<proteinExistence type="inferred from homology"/>
<dbReference type="InterPro" id="IPR049997">
    <property type="entry name" value="Amuc_1098-like"/>
</dbReference>
<feature type="domain" description="Type II/III secretion system secretin-like" evidence="6">
    <location>
        <begin position="594"/>
        <end position="794"/>
    </location>
</feature>
<evidence type="ECO:0000256" key="5">
    <source>
        <dbReference type="RuleBase" id="RU004003"/>
    </source>
</evidence>
<dbReference type="SMART" id="SM00028">
    <property type="entry name" value="TPR"/>
    <property type="match status" value="3"/>
</dbReference>
<dbReference type="Gene3D" id="1.25.40.10">
    <property type="entry name" value="Tetratricopeptide repeat domain"/>
    <property type="match status" value="1"/>
</dbReference>
<dbReference type="SUPFAM" id="SSF48452">
    <property type="entry name" value="TPR-like"/>
    <property type="match status" value="1"/>
</dbReference>
<dbReference type="PROSITE" id="PS50005">
    <property type="entry name" value="TPR"/>
    <property type="match status" value="1"/>
</dbReference>
<dbReference type="InterPro" id="IPR050810">
    <property type="entry name" value="Bact_Secretion_Sys_Channel"/>
</dbReference>
<comment type="similarity">
    <text evidence="5">Belongs to the bacterial secretin family.</text>
</comment>
<dbReference type="PANTHER" id="PTHR30332">
    <property type="entry name" value="PROBABLE GENERAL SECRETION PATHWAY PROTEIN D"/>
    <property type="match status" value="1"/>
</dbReference>
<organism evidence="7 8">
    <name type="scientific">Rubritalea halochordaticola</name>
    <dbReference type="NCBI Taxonomy" id="714537"/>
    <lineage>
        <taxon>Bacteria</taxon>
        <taxon>Pseudomonadati</taxon>
        <taxon>Verrucomicrobiota</taxon>
        <taxon>Verrucomicrobiia</taxon>
        <taxon>Verrucomicrobiales</taxon>
        <taxon>Rubritaleaceae</taxon>
        <taxon>Rubritalea</taxon>
    </lineage>
</organism>
<reference evidence="7 8" key="1">
    <citation type="submission" date="2024-02" db="EMBL/GenBank/DDBJ databases">
        <title>Rubritalea halochordaticola NBRC 107102.</title>
        <authorList>
            <person name="Ichikawa N."/>
            <person name="Katano-Makiyama Y."/>
            <person name="Hidaka K."/>
        </authorList>
    </citation>
    <scope>NUCLEOTIDE SEQUENCE [LARGE SCALE GENOMIC DNA]</scope>
    <source>
        <strain evidence="7 8">NBRC 107102</strain>
    </source>
</reference>
<comment type="subcellular location">
    <subcellularLocation>
        <location evidence="1">Membrane</location>
    </subcellularLocation>
</comment>
<dbReference type="EMBL" id="BAABRL010000001">
    <property type="protein sequence ID" value="GAA5494201.1"/>
    <property type="molecule type" value="Genomic_DNA"/>
</dbReference>
<evidence type="ECO:0000259" key="6">
    <source>
        <dbReference type="Pfam" id="PF00263"/>
    </source>
</evidence>
<dbReference type="Pfam" id="PF00263">
    <property type="entry name" value="Secretin"/>
    <property type="match status" value="1"/>
</dbReference>
<protein>
    <submittedName>
        <fullName evidence="7">Type 3 secretion system secretin</fullName>
    </submittedName>
</protein>
<evidence type="ECO:0000313" key="8">
    <source>
        <dbReference type="Proteomes" id="UP001424741"/>
    </source>
</evidence>
<keyword evidence="4" id="KW-0802">TPR repeat</keyword>
<keyword evidence="2" id="KW-0732">Signal</keyword>
<evidence type="ECO:0000256" key="1">
    <source>
        <dbReference type="ARBA" id="ARBA00004370"/>
    </source>
</evidence>
<feature type="repeat" description="TPR" evidence="4">
    <location>
        <begin position="61"/>
        <end position="94"/>
    </location>
</feature>
<evidence type="ECO:0000256" key="2">
    <source>
        <dbReference type="ARBA" id="ARBA00022729"/>
    </source>
</evidence>
<evidence type="ECO:0000256" key="4">
    <source>
        <dbReference type="PROSITE-ProRule" id="PRU00339"/>
    </source>
</evidence>
<accession>A0ABP9UUQ5</accession>
<dbReference type="NCBIfam" id="NF042912">
    <property type="entry name" value="Amuc_1098_fam"/>
    <property type="match status" value="1"/>
</dbReference>
<keyword evidence="8" id="KW-1185">Reference proteome</keyword>
<evidence type="ECO:0000313" key="7">
    <source>
        <dbReference type="EMBL" id="GAA5494201.1"/>
    </source>
</evidence>
<dbReference type="InterPro" id="IPR019734">
    <property type="entry name" value="TPR_rpt"/>
</dbReference>
<comment type="caution">
    <text evidence="7">The sequence shown here is derived from an EMBL/GenBank/DDBJ whole genome shotgun (WGS) entry which is preliminary data.</text>
</comment>
<dbReference type="Proteomes" id="UP001424741">
    <property type="component" value="Unassembled WGS sequence"/>
</dbReference>
<gene>
    <name evidence="7" type="primary">sctC_1</name>
    <name evidence="7" type="ORF">Rhal01_00359</name>
</gene>
<dbReference type="InterPro" id="IPR011990">
    <property type="entry name" value="TPR-like_helical_dom_sf"/>
</dbReference>
<name>A0ABP9UUQ5_9BACT</name>
<dbReference type="PANTHER" id="PTHR30332:SF24">
    <property type="entry name" value="SECRETIN GSPD-RELATED"/>
    <property type="match status" value="1"/>
</dbReference>
<evidence type="ECO:0000256" key="3">
    <source>
        <dbReference type="ARBA" id="ARBA00023136"/>
    </source>
</evidence>
<dbReference type="RefSeq" id="WP_346187212.1">
    <property type="nucleotide sequence ID" value="NZ_BAABRL010000001.1"/>
</dbReference>
<keyword evidence="3" id="KW-0472">Membrane</keyword>
<sequence length="804" mass="88611">MEKPLSSINPGMRWSTRNAIAACAVGCMFYSASITGGYSQESDNSLVQREVAKRSKNLAQAKQHLLSGDGHYKKQEYAEAVSEYSKAFDVVPSAGLANDVRFVVADRYAQAATECARGLAKNGQYDQARALLDKVLQDDVAPGHIGAMTLLAQVDDPTRYNTALTPEHVQQIEKVAHGLRRAEGYFMLGQYDLALVTYEEVLQLDKYNKAARRGMEKVAKTISDYSVSASDHTRAEFLKKVDEAWETKVNPKIDLSGINTPGGLSTDVVNAQRIQGSKLKQMVIPVVDFQDIDIQEALDVLRHWSRQYDTTELDPDKKGFNFILRAGDPGSDVHKGIFSKKISLQLRNVPMDKVLDYVTRATDTQWRVEDYAVVLTPGGMLDSQLVQRSFTVPPSFMQDAVSGEGAAEDDPFSAETSSSVLRPQLSAQEYLKRLGVSFPEGATASYIRGTNQLSVRNTETNLNLVEDYIRSIRQSESVQVIVNFTLLDITQENLEELGYDWLLGQNNLKGNNLFLGGGSTGNGSPFGPIGSLEGLDPITAGNRSGDTMFQNNDIDELIRGNKLPGVQPLRAPGQLQVTGYINNSTFQMIMRGLDQKKDQSRMFNPSVIVRPGERARLFSGNQLIYPTEYEPPELPNSVGVGDNGDFPVTPSTPTAFETANLGFDFEIEPTVGEDRNYIDLRLNPVYTQFDGFINYGSPISNVVPDPITGLPLSYNITDNSILMPVFSKIRLNTTVTLRDGVTMVVGGLHQSRIDKVDDKVPVLGDIPFIGRFFQSSGYKPSKRALVMFVSAKLVDPTGKAWADR</sequence>
<dbReference type="InterPro" id="IPR004846">
    <property type="entry name" value="T2SS/T3SS_dom"/>
</dbReference>